<keyword evidence="4 6" id="KW-0472">Membrane</keyword>
<comment type="subcellular location">
    <subcellularLocation>
        <location evidence="6">Cell membrane</location>
        <topology evidence="6">Multi-pass membrane protein</topology>
    </subcellularLocation>
    <subcellularLocation>
        <location evidence="1">Membrane</location>
        <topology evidence="1">Multi-pass membrane protein</topology>
    </subcellularLocation>
</comment>
<evidence type="ECO:0000256" key="3">
    <source>
        <dbReference type="ARBA" id="ARBA00022989"/>
    </source>
</evidence>
<feature type="transmembrane region" description="Helical" evidence="6">
    <location>
        <begin position="155"/>
        <end position="174"/>
    </location>
</feature>
<dbReference type="InterPro" id="IPR000412">
    <property type="entry name" value="ABC_2_transport"/>
</dbReference>
<accession>A0A0R2P018</accession>
<keyword evidence="6" id="KW-1003">Cell membrane</keyword>
<dbReference type="PANTHER" id="PTHR43229:SF2">
    <property type="entry name" value="NODULATION PROTEIN J"/>
    <property type="match status" value="1"/>
</dbReference>
<dbReference type="PRINTS" id="PR00164">
    <property type="entry name" value="ABC2TRNSPORT"/>
</dbReference>
<evidence type="ECO:0000256" key="2">
    <source>
        <dbReference type="ARBA" id="ARBA00022692"/>
    </source>
</evidence>
<feature type="transmembrane region" description="Helical" evidence="6">
    <location>
        <begin position="32"/>
        <end position="56"/>
    </location>
</feature>
<keyword evidence="5" id="KW-0046">Antibiotic resistance</keyword>
<feature type="transmembrane region" description="Helical" evidence="6">
    <location>
        <begin position="186"/>
        <end position="205"/>
    </location>
</feature>
<dbReference type="EMBL" id="LIAS01000002">
    <property type="protein sequence ID" value="KRO31377.1"/>
    <property type="molecule type" value="Genomic_DNA"/>
</dbReference>
<dbReference type="InterPro" id="IPR013525">
    <property type="entry name" value="ABC2_TM"/>
</dbReference>
<dbReference type="PANTHER" id="PTHR43229">
    <property type="entry name" value="NODULATION PROTEIN J"/>
    <property type="match status" value="1"/>
</dbReference>
<keyword evidence="6" id="KW-0813">Transport</keyword>
<evidence type="ECO:0000256" key="5">
    <source>
        <dbReference type="ARBA" id="ARBA00023251"/>
    </source>
</evidence>
<dbReference type="PROSITE" id="PS51012">
    <property type="entry name" value="ABC_TM2"/>
    <property type="match status" value="1"/>
</dbReference>
<evidence type="ECO:0000256" key="1">
    <source>
        <dbReference type="ARBA" id="ARBA00004141"/>
    </source>
</evidence>
<evidence type="ECO:0000256" key="4">
    <source>
        <dbReference type="ARBA" id="ARBA00023136"/>
    </source>
</evidence>
<name>A0A0R2P018_9ACTN</name>
<protein>
    <recommendedName>
        <fullName evidence="6">Transport permease protein</fullName>
    </recommendedName>
</protein>
<sequence length="270" mass="29272">MNSGISVTKIRSFGAIYVAEARISAMLKWKSVIAIVAIGNPLFYLIAIGIGVGVLVNENSGTSGTGGVEYITFIAPALLASAAITAALDEAMFPVMEGFKWRKLFYAMNSTPITGPQIALGVFIAALARVAFTVICYWAVLIAFGVMSVEQSWDVIPVTIFAAGAFAAIIIGITAKVKNDDYFMTVLNRLIIMPMFLFSGTFFPLDSMPIYLQPIGWISPLWHSTELGRYFSYGYPLSATMLTVHFAFLLALLIGGFALANKTFTIRLTK</sequence>
<dbReference type="GO" id="GO:0043190">
    <property type="term" value="C:ATP-binding cassette (ABC) transporter complex"/>
    <property type="evidence" value="ECO:0007669"/>
    <property type="project" value="InterPro"/>
</dbReference>
<evidence type="ECO:0000313" key="9">
    <source>
        <dbReference type="Proteomes" id="UP000053941"/>
    </source>
</evidence>
<keyword evidence="2 6" id="KW-0812">Transmembrane</keyword>
<comment type="caution">
    <text evidence="8">The sequence shown here is derived from an EMBL/GenBank/DDBJ whole genome shotgun (WGS) entry which is preliminary data.</text>
</comment>
<dbReference type="PIRSF" id="PIRSF006648">
    <property type="entry name" value="DrrB"/>
    <property type="match status" value="1"/>
</dbReference>
<dbReference type="InterPro" id="IPR051784">
    <property type="entry name" value="Nod_factor_ABC_transporter"/>
</dbReference>
<feature type="transmembrane region" description="Helical" evidence="6">
    <location>
        <begin position="237"/>
        <end position="260"/>
    </location>
</feature>
<dbReference type="AlphaFoldDB" id="A0A0R2P018"/>
<dbReference type="Proteomes" id="UP000053941">
    <property type="component" value="Unassembled WGS sequence"/>
</dbReference>
<feature type="transmembrane region" description="Helical" evidence="6">
    <location>
        <begin position="118"/>
        <end position="149"/>
    </location>
</feature>
<evidence type="ECO:0000256" key="6">
    <source>
        <dbReference type="RuleBase" id="RU361157"/>
    </source>
</evidence>
<dbReference type="GO" id="GO:0140359">
    <property type="term" value="F:ABC-type transporter activity"/>
    <property type="evidence" value="ECO:0007669"/>
    <property type="project" value="InterPro"/>
</dbReference>
<organism evidence="8 9">
    <name type="scientific">Actinobacteria bacterium BACL2 MAG-120802-bin41</name>
    <dbReference type="NCBI Taxonomy" id="1655568"/>
    <lineage>
        <taxon>Bacteria</taxon>
        <taxon>Bacillati</taxon>
        <taxon>Actinomycetota</taxon>
        <taxon>Actinomycetes</taxon>
        <taxon>Actinomycetes incertae sedis</taxon>
        <taxon>ac1 cluster</taxon>
    </lineage>
</organism>
<dbReference type="InterPro" id="IPR047817">
    <property type="entry name" value="ABC2_TM_bact-type"/>
</dbReference>
<feature type="domain" description="ABC transmembrane type-2" evidence="7">
    <location>
        <begin position="32"/>
        <end position="267"/>
    </location>
</feature>
<gene>
    <name evidence="8" type="ORF">ABR60_02950</name>
</gene>
<evidence type="ECO:0000313" key="8">
    <source>
        <dbReference type="EMBL" id="KRO31377.1"/>
    </source>
</evidence>
<feature type="transmembrane region" description="Helical" evidence="6">
    <location>
        <begin position="68"/>
        <end position="88"/>
    </location>
</feature>
<evidence type="ECO:0000259" key="7">
    <source>
        <dbReference type="PROSITE" id="PS51012"/>
    </source>
</evidence>
<comment type="similarity">
    <text evidence="6">Belongs to the ABC-2 integral membrane protein family.</text>
</comment>
<reference evidence="8 9" key="1">
    <citation type="submission" date="2015-10" db="EMBL/GenBank/DDBJ databases">
        <title>Metagenome-Assembled Genomes uncover a global brackish microbiome.</title>
        <authorList>
            <person name="Hugerth L.W."/>
            <person name="Larsson J."/>
            <person name="Alneberg J."/>
            <person name="Lindh M.V."/>
            <person name="Legrand C."/>
            <person name="Pinhassi J."/>
            <person name="Andersson A.F."/>
        </authorList>
    </citation>
    <scope>NUCLEOTIDE SEQUENCE [LARGE SCALE GENOMIC DNA]</scope>
    <source>
        <strain evidence="8">BACL2 MAG-120802-bin41</strain>
    </source>
</reference>
<dbReference type="GO" id="GO:0046677">
    <property type="term" value="P:response to antibiotic"/>
    <property type="evidence" value="ECO:0007669"/>
    <property type="project" value="UniProtKB-KW"/>
</dbReference>
<proteinExistence type="inferred from homology"/>
<dbReference type="Pfam" id="PF01061">
    <property type="entry name" value="ABC2_membrane"/>
    <property type="match status" value="1"/>
</dbReference>
<keyword evidence="3 6" id="KW-1133">Transmembrane helix</keyword>